<organism evidence="3 4">
    <name type="scientific">Caldimonas thermodepolymerans</name>
    <dbReference type="NCBI Taxonomy" id="215580"/>
    <lineage>
        <taxon>Bacteria</taxon>
        <taxon>Pseudomonadati</taxon>
        <taxon>Pseudomonadota</taxon>
        <taxon>Betaproteobacteria</taxon>
        <taxon>Burkholderiales</taxon>
        <taxon>Sphaerotilaceae</taxon>
        <taxon>Caldimonas</taxon>
    </lineage>
</organism>
<dbReference type="InterPro" id="IPR000620">
    <property type="entry name" value="EamA_dom"/>
</dbReference>
<dbReference type="AlphaFoldDB" id="A0AA46HW47"/>
<dbReference type="RefSeq" id="WP_243654585.1">
    <property type="nucleotide sequence ID" value="NZ_CP110415.1"/>
</dbReference>
<feature type="transmembrane region" description="Helical" evidence="1">
    <location>
        <begin position="156"/>
        <end position="177"/>
    </location>
</feature>
<dbReference type="InterPro" id="IPR037185">
    <property type="entry name" value="EmrE-like"/>
</dbReference>
<keyword evidence="1" id="KW-0472">Membrane</keyword>
<feature type="transmembrane region" description="Helical" evidence="1">
    <location>
        <begin position="127"/>
        <end position="144"/>
    </location>
</feature>
<dbReference type="GO" id="GO:0016020">
    <property type="term" value="C:membrane"/>
    <property type="evidence" value="ECO:0007669"/>
    <property type="project" value="InterPro"/>
</dbReference>
<evidence type="ECO:0000256" key="1">
    <source>
        <dbReference type="SAM" id="Phobius"/>
    </source>
</evidence>
<comment type="caution">
    <text evidence="3">The sequence shown here is derived from an EMBL/GenBank/DDBJ whole genome shotgun (WGS) entry which is preliminary data.</text>
</comment>
<keyword evidence="1" id="KW-0812">Transmembrane</keyword>
<dbReference type="SUPFAM" id="SSF103481">
    <property type="entry name" value="Multidrug resistance efflux transporter EmrE"/>
    <property type="match status" value="1"/>
</dbReference>
<evidence type="ECO:0000313" key="3">
    <source>
        <dbReference type="EMBL" id="TCP07743.1"/>
    </source>
</evidence>
<evidence type="ECO:0000313" key="4">
    <source>
        <dbReference type="Proteomes" id="UP000294772"/>
    </source>
</evidence>
<dbReference type="Proteomes" id="UP000294772">
    <property type="component" value="Unassembled WGS sequence"/>
</dbReference>
<feature type="transmembrane region" description="Helical" evidence="1">
    <location>
        <begin position="44"/>
        <end position="60"/>
    </location>
</feature>
<dbReference type="Pfam" id="PF00892">
    <property type="entry name" value="EamA"/>
    <property type="match status" value="1"/>
</dbReference>
<protein>
    <submittedName>
        <fullName evidence="3">Drug/metabolite transporter (DMT)-like permease</fullName>
    </submittedName>
</protein>
<feature type="transmembrane region" description="Helical" evidence="1">
    <location>
        <begin position="223"/>
        <end position="244"/>
    </location>
</feature>
<feature type="transmembrane region" description="Helical" evidence="1">
    <location>
        <begin position="72"/>
        <end position="90"/>
    </location>
</feature>
<name>A0AA46HW47_9BURK</name>
<evidence type="ECO:0000259" key="2">
    <source>
        <dbReference type="Pfam" id="PF00892"/>
    </source>
</evidence>
<gene>
    <name evidence="3" type="ORF">EV676_104299</name>
</gene>
<reference evidence="3 4" key="1">
    <citation type="submission" date="2019-03" db="EMBL/GenBank/DDBJ databases">
        <title>Genomic Encyclopedia of Type Strains, Phase IV (KMG-IV): sequencing the most valuable type-strain genomes for metagenomic binning, comparative biology and taxonomic classification.</title>
        <authorList>
            <person name="Goeker M."/>
        </authorList>
    </citation>
    <scope>NUCLEOTIDE SEQUENCE [LARGE SCALE GENOMIC DNA]</scope>
    <source>
        <strain evidence="3 4">DSM 15264</strain>
    </source>
</reference>
<accession>A0AA46HW47</accession>
<feature type="transmembrane region" description="Helical" evidence="1">
    <location>
        <begin position="12"/>
        <end position="32"/>
    </location>
</feature>
<dbReference type="EMBL" id="SLXF01000004">
    <property type="protein sequence ID" value="TCP07743.1"/>
    <property type="molecule type" value="Genomic_DNA"/>
</dbReference>
<feature type="transmembrane region" description="Helical" evidence="1">
    <location>
        <begin position="281"/>
        <end position="299"/>
    </location>
</feature>
<feature type="domain" description="EamA" evidence="2">
    <location>
        <begin position="156"/>
        <end position="298"/>
    </location>
</feature>
<proteinExistence type="predicted"/>
<feature type="transmembrane region" description="Helical" evidence="1">
    <location>
        <begin position="256"/>
        <end position="275"/>
    </location>
</feature>
<feature type="transmembrane region" description="Helical" evidence="1">
    <location>
        <begin position="189"/>
        <end position="211"/>
    </location>
</feature>
<sequence length="320" mass="34356">MSPQGNRIPAGIAAGLAAGALWGLVFVLPRLVPAYSSIEVTLGRYGAYAAVSALALAWTWRRARPHLRPQVLVAALLLGWLGNSLYYLMVVFAVRWAGTALTGLIIGTIPLWLLLIGRPPGLRLARLAPGALCTATGLALMHWSASRIHAGPMFGWGIACATGALVAWSSYAVLNARWMKRHTALPNDVWTNLLGLATLLGLLPLFALAQPGAALPAERDAQWALYVGISLAMGLGASWLATWLWNLASQRLPTSLAGQLIVSETLFALAYGFAYEQRWPSALEWTAAVLFAAGIVWAIRHHRQPDDRILPCNDATSSPC</sequence>
<feature type="transmembrane region" description="Helical" evidence="1">
    <location>
        <begin position="96"/>
        <end position="115"/>
    </location>
</feature>
<keyword evidence="1" id="KW-1133">Transmembrane helix</keyword>